<dbReference type="SUPFAM" id="SSF55021">
    <property type="entry name" value="ACT-like"/>
    <property type="match status" value="1"/>
</dbReference>
<dbReference type="Gene3D" id="3.30.2130.10">
    <property type="entry name" value="VC0802-like"/>
    <property type="match status" value="1"/>
</dbReference>
<reference evidence="3" key="1">
    <citation type="journal article" date="2019" name="Int. J. Syst. Evol. Microbiol.">
        <title>The Global Catalogue of Microorganisms (GCM) 10K type strain sequencing project: providing services to taxonomists for standard genome sequencing and annotation.</title>
        <authorList>
            <consortium name="The Broad Institute Genomics Platform"/>
            <consortium name="The Broad Institute Genome Sequencing Center for Infectious Disease"/>
            <person name="Wu L."/>
            <person name="Ma J."/>
        </authorList>
    </citation>
    <scope>NUCLEOTIDE SEQUENCE [LARGE SCALE GENOMIC DNA]</scope>
    <source>
        <strain evidence="3">JCM 18532</strain>
    </source>
</reference>
<organism evidence="2 3">
    <name type="scientific">Nocardioides endophyticus</name>
    <dbReference type="NCBI Taxonomy" id="1353775"/>
    <lineage>
        <taxon>Bacteria</taxon>
        <taxon>Bacillati</taxon>
        <taxon>Actinomycetota</taxon>
        <taxon>Actinomycetes</taxon>
        <taxon>Propionibacteriales</taxon>
        <taxon>Nocardioidaceae</taxon>
        <taxon>Nocardioides</taxon>
    </lineage>
</organism>
<keyword evidence="3" id="KW-1185">Reference proteome</keyword>
<protein>
    <recommendedName>
        <fullName evidence="1">DUF2241 domain-containing protein</fullName>
    </recommendedName>
</protein>
<evidence type="ECO:0000259" key="1">
    <source>
        <dbReference type="Pfam" id="PF10000"/>
    </source>
</evidence>
<evidence type="ECO:0000313" key="2">
    <source>
        <dbReference type="EMBL" id="GAA4751573.1"/>
    </source>
</evidence>
<dbReference type="RefSeq" id="WP_345528849.1">
    <property type="nucleotide sequence ID" value="NZ_BAABKN010000027.1"/>
</dbReference>
<evidence type="ECO:0000313" key="3">
    <source>
        <dbReference type="Proteomes" id="UP001499882"/>
    </source>
</evidence>
<dbReference type="InterPro" id="IPR018717">
    <property type="entry name" value="DUF2241"/>
</dbReference>
<name>A0ABP8ZBB2_9ACTN</name>
<dbReference type="EMBL" id="BAABKN010000027">
    <property type="protein sequence ID" value="GAA4751573.1"/>
    <property type="molecule type" value="Genomic_DNA"/>
</dbReference>
<proteinExistence type="predicted"/>
<comment type="caution">
    <text evidence="2">The sequence shown here is derived from an EMBL/GenBank/DDBJ whole genome shotgun (WGS) entry which is preliminary data.</text>
</comment>
<dbReference type="Pfam" id="PF10000">
    <property type="entry name" value="ACT_3"/>
    <property type="match status" value="1"/>
</dbReference>
<dbReference type="PANTHER" id="PTHR39199">
    <property type="entry name" value="BLR5128 PROTEIN"/>
    <property type="match status" value="1"/>
</dbReference>
<dbReference type="PANTHER" id="PTHR39199:SF1">
    <property type="entry name" value="BLR5128 PROTEIN"/>
    <property type="match status" value="1"/>
</dbReference>
<gene>
    <name evidence="2" type="ORF">GCM10023350_41030</name>
</gene>
<dbReference type="InterPro" id="IPR045865">
    <property type="entry name" value="ACT-like_dom_sf"/>
</dbReference>
<dbReference type="Proteomes" id="UP001499882">
    <property type="component" value="Unassembled WGS sequence"/>
</dbReference>
<feature type="domain" description="DUF2241" evidence="1">
    <location>
        <begin position="2"/>
        <end position="65"/>
    </location>
</feature>
<accession>A0ABP8ZBB2</accession>
<sequence>MAGITDLQQLLRSMEPTALEVEYVFVAVDEDRAREPTYSAMVREDEGTSLVMRRRDADAAGLHHDHLLVPVERTDDALEALQRLGHTT</sequence>